<evidence type="ECO:0000259" key="5">
    <source>
        <dbReference type="Pfam" id="PF13847"/>
    </source>
</evidence>
<evidence type="ECO:0000256" key="1">
    <source>
        <dbReference type="ARBA" id="ARBA00008361"/>
    </source>
</evidence>
<dbReference type="Proteomes" id="UP000218209">
    <property type="component" value="Unassembled WGS sequence"/>
</dbReference>
<evidence type="ECO:0000256" key="3">
    <source>
        <dbReference type="ARBA" id="ARBA00022679"/>
    </source>
</evidence>
<evidence type="ECO:0000256" key="2">
    <source>
        <dbReference type="ARBA" id="ARBA00022603"/>
    </source>
</evidence>
<dbReference type="GO" id="GO:0032259">
    <property type="term" value="P:methylation"/>
    <property type="evidence" value="ECO:0007669"/>
    <property type="project" value="UniProtKB-KW"/>
</dbReference>
<dbReference type="OrthoDB" id="411785at2759"/>
<evidence type="ECO:0000313" key="7">
    <source>
        <dbReference type="Proteomes" id="UP000218209"/>
    </source>
</evidence>
<organism evidence="6 7">
    <name type="scientific">Porphyra umbilicalis</name>
    <name type="common">Purple laver</name>
    <name type="synonym">Red alga</name>
    <dbReference type="NCBI Taxonomy" id="2786"/>
    <lineage>
        <taxon>Eukaryota</taxon>
        <taxon>Rhodophyta</taxon>
        <taxon>Bangiophyceae</taxon>
        <taxon>Bangiales</taxon>
        <taxon>Bangiaceae</taxon>
        <taxon>Porphyra</taxon>
    </lineage>
</organism>
<dbReference type="InterPro" id="IPR029063">
    <property type="entry name" value="SAM-dependent_MTases_sf"/>
</dbReference>
<comment type="similarity">
    <text evidence="1">Belongs to the methyltransferase superfamily.</text>
</comment>
<dbReference type="CDD" id="cd02440">
    <property type="entry name" value="AdoMet_MTases"/>
    <property type="match status" value="1"/>
</dbReference>
<accession>A0A1X6NLR9</accession>
<dbReference type="Pfam" id="PF13847">
    <property type="entry name" value="Methyltransf_31"/>
    <property type="match status" value="1"/>
</dbReference>
<dbReference type="SUPFAM" id="SSF53335">
    <property type="entry name" value="S-adenosyl-L-methionine-dependent methyltransferases"/>
    <property type="match status" value="1"/>
</dbReference>
<dbReference type="InterPro" id="IPR025714">
    <property type="entry name" value="Methyltranfer_dom"/>
</dbReference>
<dbReference type="PANTHER" id="PTHR12176">
    <property type="entry name" value="SAM-DEPENDENT METHYLTRANSFERASE SUPERFAMILY PROTEIN"/>
    <property type="match status" value="1"/>
</dbReference>
<keyword evidence="3" id="KW-0808">Transferase</keyword>
<proteinExistence type="inferred from homology"/>
<reference evidence="6 7" key="1">
    <citation type="submission" date="2017-03" db="EMBL/GenBank/DDBJ databases">
        <title>WGS assembly of Porphyra umbilicalis.</title>
        <authorList>
            <person name="Brawley S.H."/>
            <person name="Blouin N.A."/>
            <person name="Ficko-Blean E."/>
            <person name="Wheeler G.L."/>
            <person name="Lohr M."/>
            <person name="Goodson H.V."/>
            <person name="Jenkins J.W."/>
            <person name="Blaby-Haas C.E."/>
            <person name="Helliwell K.E."/>
            <person name="Chan C."/>
            <person name="Marriage T."/>
            <person name="Bhattacharya D."/>
            <person name="Klein A.S."/>
            <person name="Badis Y."/>
            <person name="Brodie J."/>
            <person name="Cao Y."/>
            <person name="Collen J."/>
            <person name="Dittami S.M."/>
            <person name="Gachon C.M."/>
            <person name="Green B.R."/>
            <person name="Karpowicz S."/>
            <person name="Kim J.W."/>
            <person name="Kudahl U."/>
            <person name="Lin S."/>
            <person name="Michel G."/>
            <person name="Mittag M."/>
            <person name="Olson B.J."/>
            <person name="Pangilinan J."/>
            <person name="Peng Y."/>
            <person name="Qiu H."/>
            <person name="Shu S."/>
            <person name="Singer J.T."/>
            <person name="Smith A.G."/>
            <person name="Sprecher B.N."/>
            <person name="Wagner V."/>
            <person name="Wang W."/>
            <person name="Wang Z.-Y."/>
            <person name="Yan J."/>
            <person name="Yarish C."/>
            <person name="Zoeuner-Riek S."/>
            <person name="Zhuang Y."/>
            <person name="Zou Y."/>
            <person name="Lindquist E.A."/>
            <person name="Grimwood J."/>
            <person name="Barry K."/>
            <person name="Rokhsar D.S."/>
            <person name="Schmutz J."/>
            <person name="Stiller J.W."/>
            <person name="Grossman A.R."/>
            <person name="Prochnik S.E."/>
        </authorList>
    </citation>
    <scope>NUCLEOTIDE SEQUENCE [LARGE SCALE GENOMIC DNA]</scope>
    <source>
        <strain evidence="6">4086291</strain>
    </source>
</reference>
<name>A0A1X6NLR9_PORUM</name>
<feature type="domain" description="Methyltransferase" evidence="5">
    <location>
        <begin position="47"/>
        <end position="165"/>
    </location>
</feature>
<keyword evidence="7" id="KW-1185">Reference proteome</keyword>
<dbReference type="PANTHER" id="PTHR12176:SF80">
    <property type="entry name" value="EEF1A LYSINE METHYLTRANSFERASE 4"/>
    <property type="match status" value="1"/>
</dbReference>
<feature type="region of interest" description="Disordered" evidence="4">
    <location>
        <begin position="228"/>
        <end position="270"/>
    </location>
</feature>
<dbReference type="AlphaFoldDB" id="A0A1X6NLR9"/>
<feature type="compositionally biased region" description="Basic and acidic residues" evidence="4">
    <location>
        <begin position="228"/>
        <end position="237"/>
    </location>
</feature>
<dbReference type="EMBL" id="KV919499">
    <property type="protein sequence ID" value="OSX69545.1"/>
    <property type="molecule type" value="Genomic_DNA"/>
</dbReference>
<dbReference type="Gene3D" id="3.40.50.150">
    <property type="entry name" value="Vaccinia Virus protein VP39"/>
    <property type="match status" value="1"/>
</dbReference>
<dbReference type="GO" id="GO:0008168">
    <property type="term" value="F:methyltransferase activity"/>
    <property type="evidence" value="ECO:0007669"/>
    <property type="project" value="UniProtKB-KW"/>
</dbReference>
<dbReference type="InterPro" id="IPR051419">
    <property type="entry name" value="Lys/N-term_MeTrsfase_sf"/>
</dbReference>
<protein>
    <recommendedName>
        <fullName evidence="5">Methyltransferase domain-containing protein</fullName>
    </recommendedName>
</protein>
<sequence>MMVEPENSQAYKEPAYWDERFRTEESYDWLGTYETLAPFIDPHIAPHARVLIVGCGNSTLSADLAAAHPTARLMSTDYSPVVVAAMTAAHPRATYLVGDVRGMANVFPIAGAFDVIVDKGCMDALVADEGSPWTPAPSATADAAAMAVEMRRLLAPGGVFLQVTFHQPHFRRRNYLTGDGWAVRPHQVVPVGLGYFFFVCVRDGRGAVGGRDGVEGAAAEAAGVVALEEGKRGEGRRGGGAADAVERHAAAGGPDQGATVPAASPNTEEE</sequence>
<keyword evidence="2" id="KW-0489">Methyltransferase</keyword>
<evidence type="ECO:0000256" key="4">
    <source>
        <dbReference type="SAM" id="MobiDB-lite"/>
    </source>
</evidence>
<evidence type="ECO:0000313" key="6">
    <source>
        <dbReference type="EMBL" id="OSX69545.1"/>
    </source>
</evidence>
<gene>
    <name evidence="6" type="ORF">BU14_1406s0002</name>
</gene>